<dbReference type="RefSeq" id="WP_185694482.1">
    <property type="nucleotide sequence ID" value="NZ_JACHVA010000134.1"/>
</dbReference>
<dbReference type="PANTHER" id="PTHR42887">
    <property type="entry name" value="OS12G0638800 PROTEIN"/>
    <property type="match status" value="1"/>
</dbReference>
<dbReference type="SUPFAM" id="SSF51905">
    <property type="entry name" value="FAD/NAD(P)-binding domain"/>
    <property type="match status" value="1"/>
</dbReference>
<keyword evidence="7" id="KW-1185">Reference proteome</keyword>
<evidence type="ECO:0000259" key="4">
    <source>
        <dbReference type="Pfam" id="PF03486"/>
    </source>
</evidence>
<evidence type="ECO:0000256" key="3">
    <source>
        <dbReference type="ARBA" id="ARBA00022827"/>
    </source>
</evidence>
<dbReference type="SUPFAM" id="SSF160996">
    <property type="entry name" value="HI0933 insert domain-like"/>
    <property type="match status" value="1"/>
</dbReference>
<dbReference type="AlphaFoldDB" id="A0A7X1B1Q4"/>
<dbReference type="Gene3D" id="1.10.8.260">
    <property type="entry name" value="HI0933 insert domain-like"/>
    <property type="match status" value="1"/>
</dbReference>
<comment type="caution">
    <text evidence="6">The sequence shown here is derived from an EMBL/GenBank/DDBJ whole genome shotgun (WGS) entry which is preliminary data.</text>
</comment>
<dbReference type="InterPro" id="IPR057661">
    <property type="entry name" value="RsdA/BaiN/AoA(So)_Rossmann"/>
</dbReference>
<dbReference type="InterPro" id="IPR004792">
    <property type="entry name" value="BaiN-like"/>
</dbReference>
<dbReference type="EMBL" id="JACHVA010000134">
    <property type="protein sequence ID" value="MBC2603864.1"/>
    <property type="molecule type" value="Genomic_DNA"/>
</dbReference>
<gene>
    <name evidence="6" type="ORF">H5P30_18960</name>
</gene>
<dbReference type="InterPro" id="IPR036188">
    <property type="entry name" value="FAD/NAD-bd_sf"/>
</dbReference>
<dbReference type="Gene3D" id="2.40.30.10">
    <property type="entry name" value="Translation factors"/>
    <property type="match status" value="1"/>
</dbReference>
<keyword evidence="2" id="KW-0285">Flavoprotein</keyword>
<name>A0A7X1B1Q4_9BACT</name>
<keyword evidence="3" id="KW-0274">FAD</keyword>
<feature type="domain" description="RsdA/BaiN/AoA(So)-like Rossmann fold-like" evidence="4">
    <location>
        <begin position="9"/>
        <end position="405"/>
    </location>
</feature>
<dbReference type="PANTHER" id="PTHR42887:SF2">
    <property type="entry name" value="OS12G0638800 PROTEIN"/>
    <property type="match status" value="1"/>
</dbReference>
<evidence type="ECO:0000256" key="2">
    <source>
        <dbReference type="ARBA" id="ARBA00022630"/>
    </source>
</evidence>
<evidence type="ECO:0000313" key="7">
    <source>
        <dbReference type="Proteomes" id="UP000525652"/>
    </source>
</evidence>
<dbReference type="Gene3D" id="3.50.50.60">
    <property type="entry name" value="FAD/NAD(P)-binding domain"/>
    <property type="match status" value="1"/>
</dbReference>
<comment type="cofactor">
    <cofactor evidence="1">
        <name>FAD</name>
        <dbReference type="ChEBI" id="CHEBI:57692"/>
    </cofactor>
</comment>
<sequence length="410" mass="44484">MTGTPSTSLAVIGGGAAGFYAAVTAAEANPAARVILYEKGRRFLTKVKISGGGRCNVTHHCFDPAEFSTRYPRGGRELKAAFHRWQATDTIRWFEERGMKLKAEEDGRMFPTTDNSQTVIDTLTAAAHAARVTLAPGVGVQDLHPREDGIALEFNDGSSEVFDRVCLAAGSLKGSSLPQTLERLGHTIEPLVPSLFALNVSDKRISGLAGISVPNAAVRIQGSKRWQNGPLLITHRGLSGPAILRLSAWEARTAHEAQYHFPIEVAWTGETNREKFLQSLRSGSQTAGKKKIKNAPLVALPQRLWEKLAEAAGLDLQSQWSQAPKAALQNLAQELSGALFPITGKTTNKEEFVTCGGVRRKEIDWRTMESKIIPHLHFAGECIDYDGITGGFNFQGAWTTGRIAGLTMAE</sequence>
<dbReference type="InterPro" id="IPR055178">
    <property type="entry name" value="RsdA/BaiN/AoA(So)-like_dom"/>
</dbReference>
<dbReference type="InterPro" id="IPR023166">
    <property type="entry name" value="BaiN-like_dom_sf"/>
</dbReference>
<proteinExistence type="predicted"/>
<dbReference type="NCBIfam" id="TIGR00275">
    <property type="entry name" value="aminoacetone oxidase family FAD-binding enzyme"/>
    <property type="match status" value="1"/>
</dbReference>
<evidence type="ECO:0000259" key="5">
    <source>
        <dbReference type="Pfam" id="PF22780"/>
    </source>
</evidence>
<accession>A0A7X1B1Q4</accession>
<reference evidence="6 7" key="1">
    <citation type="submission" date="2020-07" db="EMBL/GenBank/DDBJ databases">
        <authorList>
            <person name="Feng X."/>
        </authorList>
    </citation>
    <scope>NUCLEOTIDE SEQUENCE [LARGE SCALE GENOMIC DNA]</scope>
    <source>
        <strain evidence="6 7">JCM14086</strain>
    </source>
</reference>
<feature type="domain" description="RsdA/BaiN/AoA(So)-like insert" evidence="5">
    <location>
        <begin position="192"/>
        <end position="353"/>
    </location>
</feature>
<evidence type="ECO:0000313" key="6">
    <source>
        <dbReference type="EMBL" id="MBC2603864.1"/>
    </source>
</evidence>
<protein>
    <submittedName>
        <fullName evidence="6">NAD(P)/FAD-dependent oxidoreductase</fullName>
    </submittedName>
</protein>
<dbReference type="Pfam" id="PF22780">
    <property type="entry name" value="HI0933_like_1st"/>
    <property type="match status" value="1"/>
</dbReference>
<evidence type="ECO:0000256" key="1">
    <source>
        <dbReference type="ARBA" id="ARBA00001974"/>
    </source>
</evidence>
<dbReference type="PRINTS" id="PR00411">
    <property type="entry name" value="PNDRDTASEI"/>
</dbReference>
<dbReference type="Proteomes" id="UP000525652">
    <property type="component" value="Unassembled WGS sequence"/>
</dbReference>
<dbReference type="Pfam" id="PF03486">
    <property type="entry name" value="HI0933_like"/>
    <property type="match status" value="1"/>
</dbReference>
<organism evidence="6 7">
    <name type="scientific">Puniceicoccus vermicola</name>
    <dbReference type="NCBI Taxonomy" id="388746"/>
    <lineage>
        <taxon>Bacteria</taxon>
        <taxon>Pseudomonadati</taxon>
        <taxon>Verrucomicrobiota</taxon>
        <taxon>Opitutia</taxon>
        <taxon>Puniceicoccales</taxon>
        <taxon>Puniceicoccaceae</taxon>
        <taxon>Puniceicoccus</taxon>
    </lineage>
</organism>